<dbReference type="AlphaFoldDB" id="A0A926VJU0"/>
<name>A0A926VJU0_9CYAN</name>
<evidence type="ECO:0000313" key="1">
    <source>
        <dbReference type="EMBL" id="MBD2185275.1"/>
    </source>
</evidence>
<keyword evidence="2" id="KW-1185">Reference proteome</keyword>
<gene>
    <name evidence="1" type="ORF">H6G03_30080</name>
</gene>
<reference evidence="1" key="1">
    <citation type="journal article" date="2015" name="ISME J.">
        <title>Draft Genome Sequence of Streptomyces incarnatus NRRL8089, which Produces the Nucleoside Antibiotic Sinefungin.</title>
        <authorList>
            <person name="Oshima K."/>
            <person name="Hattori M."/>
            <person name="Shimizu H."/>
            <person name="Fukuda K."/>
            <person name="Nemoto M."/>
            <person name="Inagaki K."/>
            <person name="Tamura T."/>
        </authorList>
    </citation>
    <scope>NUCLEOTIDE SEQUENCE</scope>
    <source>
        <strain evidence="1">FACHB-1375</strain>
    </source>
</reference>
<accession>A0A926VJU0</accession>
<dbReference type="Gene3D" id="2.60.120.430">
    <property type="entry name" value="Galactose-binding lectin"/>
    <property type="match status" value="1"/>
</dbReference>
<dbReference type="EMBL" id="JACJPW010000114">
    <property type="protein sequence ID" value="MBD2185275.1"/>
    <property type="molecule type" value="Genomic_DNA"/>
</dbReference>
<comment type="caution">
    <text evidence="1">The sequence shown here is derived from an EMBL/GenBank/DDBJ whole genome shotgun (WGS) entry which is preliminary data.</text>
</comment>
<sequence length="127" mass="13771">MPTNSDAGVEFTNSQTKDISYKFTPSGTWKPKADIPDCTAAGLKGFPPEIQTPLNEGLKAFQQYLKYPKNTTFALLAVNKTTGAVTEVGQETTIVLKANETLTFLVNDFTPNYGDNTGILTVKFSAI</sequence>
<reference evidence="1" key="2">
    <citation type="submission" date="2020-08" db="EMBL/GenBank/DDBJ databases">
        <authorList>
            <person name="Chen M."/>
            <person name="Teng W."/>
            <person name="Zhao L."/>
            <person name="Hu C."/>
            <person name="Zhou Y."/>
            <person name="Han B."/>
            <person name="Song L."/>
            <person name="Shu W."/>
        </authorList>
    </citation>
    <scope>NUCLEOTIDE SEQUENCE</scope>
    <source>
        <strain evidence="1">FACHB-1375</strain>
    </source>
</reference>
<dbReference type="Proteomes" id="UP000641646">
    <property type="component" value="Unassembled WGS sequence"/>
</dbReference>
<protein>
    <submittedName>
        <fullName evidence="1">Uncharacterized protein</fullName>
    </submittedName>
</protein>
<organism evidence="1 2">
    <name type="scientific">Aerosakkonema funiforme FACHB-1375</name>
    <dbReference type="NCBI Taxonomy" id="2949571"/>
    <lineage>
        <taxon>Bacteria</taxon>
        <taxon>Bacillati</taxon>
        <taxon>Cyanobacteriota</taxon>
        <taxon>Cyanophyceae</taxon>
        <taxon>Oscillatoriophycideae</taxon>
        <taxon>Aerosakkonematales</taxon>
        <taxon>Aerosakkonemataceae</taxon>
        <taxon>Aerosakkonema</taxon>
    </lineage>
</organism>
<proteinExistence type="predicted"/>
<evidence type="ECO:0000313" key="2">
    <source>
        <dbReference type="Proteomes" id="UP000641646"/>
    </source>
</evidence>
<dbReference type="RefSeq" id="WP_190473337.1">
    <property type="nucleotide sequence ID" value="NZ_JACJPW010000114.1"/>
</dbReference>